<dbReference type="KEGG" id="ecly:LI62_14430"/>
<accession>A0AAE4E4L2</accession>
<reference evidence="1" key="1">
    <citation type="submission" date="2023-02" db="EMBL/GenBank/DDBJ databases">
        <title>NDM-1 &amp; ACT-7 co producing ST 133 Enterobacter.</title>
        <authorList>
            <person name="Halder G."/>
            <person name="Chaudhuri B."/>
            <person name="Dutta S."/>
        </authorList>
    </citation>
    <scope>NUCLEOTIDE SEQUENCE</scope>
    <source>
        <strain evidence="1">PEER 323</strain>
    </source>
</reference>
<name>A0AAE4E4L2_9ENTR</name>
<dbReference type="EMBL" id="JARDRS010000004">
    <property type="protein sequence ID" value="MDS0018786.1"/>
    <property type="molecule type" value="Genomic_DNA"/>
</dbReference>
<evidence type="ECO:0000313" key="2">
    <source>
        <dbReference type="Proteomes" id="UP001182277"/>
    </source>
</evidence>
<dbReference type="RefSeq" id="WP_017384271.1">
    <property type="nucleotide sequence ID" value="NZ_BLXH01000056.1"/>
</dbReference>
<comment type="caution">
    <text evidence="1">The sequence shown here is derived from an EMBL/GenBank/DDBJ whole genome shotgun (WGS) entry which is preliminary data.</text>
</comment>
<sequence>MKISQLAIHRLNNINWFVNLGVATTLPGVIQAQSLSLFIKGLNSDEWESATLEAGYEITGYLAKKHTNKYQYWNSLVKEAKKVVENDIIPKIIFPESEKGSMTENLKWDLVNYLLEDAYSSLLHEPFAFEGLINVYEAGHMPCGWSGTWPAGKLVIY</sequence>
<dbReference type="Proteomes" id="UP001182277">
    <property type="component" value="Unassembled WGS sequence"/>
</dbReference>
<organism evidence="1 2">
    <name type="scientific">Enterobacter hormaechei subsp. steigerwaltii</name>
    <dbReference type="NCBI Taxonomy" id="299766"/>
    <lineage>
        <taxon>Bacteria</taxon>
        <taxon>Pseudomonadati</taxon>
        <taxon>Pseudomonadota</taxon>
        <taxon>Gammaproteobacteria</taxon>
        <taxon>Enterobacterales</taxon>
        <taxon>Enterobacteriaceae</taxon>
        <taxon>Enterobacter</taxon>
        <taxon>Enterobacter cloacae complex</taxon>
    </lineage>
</organism>
<evidence type="ECO:0000313" key="1">
    <source>
        <dbReference type="EMBL" id="MDS0018786.1"/>
    </source>
</evidence>
<proteinExistence type="predicted"/>
<gene>
    <name evidence="1" type="ORF">PTZ61_08785</name>
</gene>
<dbReference type="AlphaFoldDB" id="A0AAE4E4L2"/>
<protein>
    <submittedName>
        <fullName evidence="1">Uncharacterized protein</fullName>
    </submittedName>
</protein>